<feature type="compositionally biased region" description="Low complexity" evidence="1">
    <location>
        <begin position="514"/>
        <end position="529"/>
    </location>
</feature>
<comment type="caution">
    <text evidence="2">The sequence shown here is derived from an EMBL/GenBank/DDBJ whole genome shotgun (WGS) entry which is preliminary data.</text>
</comment>
<dbReference type="Proteomes" id="UP001189429">
    <property type="component" value="Unassembled WGS sequence"/>
</dbReference>
<keyword evidence="3" id="KW-1185">Reference proteome</keyword>
<feature type="region of interest" description="Disordered" evidence="1">
    <location>
        <begin position="503"/>
        <end position="546"/>
    </location>
</feature>
<dbReference type="EMBL" id="CAUYUJ010017929">
    <property type="protein sequence ID" value="CAK0879182.1"/>
    <property type="molecule type" value="Genomic_DNA"/>
</dbReference>
<sequence>MESENANEVKLKIFDFEQNTVDPNVSPEYTTSCCALFIAEEIAEFSGCQNLFGRASDLWRDRLLACRRTWARIGAGDGALPQYLLGEKGFPTDLATVVCAEELMEHLLTHTPPFSVACTAPKKDKPKGTTIAVDNTFGIFVGRQVFVVDSHRHSRGQEGMCLAMTEEVDFVALSKWVFNVFLPLSGCAVDHPDLCFHEVKAHASSAESTPTQDASGSAAIGGAVPSASQDDGAPTIGAAANVWKMRRIRVKSRGQLFPVTHSAAGVIGRITDEATAGEVFTERVRSEAQEYLSQVREATVRRACAAAGWECMLCPFKSLAKVNHLAAHVTKQHEGGMKHPIRNFVNFSRHLFDSCTSKPAPWDLLKPGGASGVCRRAHSGWKALVRERPLADTARAVRAWNTGVNRPEALKRGWYREDFRSLITEKGGRLLLRNHPEHVCARCASLRILLSLRGISVLTSVRTRAPRAGTAAAISEAAYAGARAGLHRRHSFCAARGGLRPDPAARGRCRAHRTAGQGARGQRQGALAPRGREGTQGTRGAGSRHLFLVPTERRRLRSTSSCARANIPVQEVEFVGTARTEEGRRTVQEVEAG</sequence>
<reference evidence="2" key="1">
    <citation type="submission" date="2023-10" db="EMBL/GenBank/DDBJ databases">
        <authorList>
            <person name="Chen Y."/>
            <person name="Shah S."/>
            <person name="Dougan E. K."/>
            <person name="Thang M."/>
            <person name="Chan C."/>
        </authorList>
    </citation>
    <scope>NUCLEOTIDE SEQUENCE [LARGE SCALE GENOMIC DNA]</scope>
</reference>
<proteinExistence type="predicted"/>
<feature type="compositionally biased region" description="Polar residues" evidence="1">
    <location>
        <begin position="206"/>
        <end position="215"/>
    </location>
</feature>
<name>A0ABN9VZR3_9DINO</name>
<evidence type="ECO:0000313" key="3">
    <source>
        <dbReference type="Proteomes" id="UP001189429"/>
    </source>
</evidence>
<accession>A0ABN9VZR3</accession>
<gene>
    <name evidence="2" type="ORF">PCOR1329_LOCUS62689</name>
</gene>
<organism evidence="2 3">
    <name type="scientific">Prorocentrum cordatum</name>
    <dbReference type="NCBI Taxonomy" id="2364126"/>
    <lineage>
        <taxon>Eukaryota</taxon>
        <taxon>Sar</taxon>
        <taxon>Alveolata</taxon>
        <taxon>Dinophyceae</taxon>
        <taxon>Prorocentrales</taxon>
        <taxon>Prorocentraceae</taxon>
        <taxon>Prorocentrum</taxon>
    </lineage>
</organism>
<evidence type="ECO:0008006" key="4">
    <source>
        <dbReference type="Google" id="ProtNLM"/>
    </source>
</evidence>
<evidence type="ECO:0000313" key="2">
    <source>
        <dbReference type="EMBL" id="CAK0879182.1"/>
    </source>
</evidence>
<protein>
    <recommendedName>
        <fullName evidence="4">C2H2-type domain-containing protein</fullName>
    </recommendedName>
</protein>
<evidence type="ECO:0000256" key="1">
    <source>
        <dbReference type="SAM" id="MobiDB-lite"/>
    </source>
</evidence>
<feature type="region of interest" description="Disordered" evidence="1">
    <location>
        <begin position="206"/>
        <end position="232"/>
    </location>
</feature>